<feature type="compositionally biased region" description="Polar residues" evidence="1">
    <location>
        <begin position="229"/>
        <end position="242"/>
    </location>
</feature>
<dbReference type="RefSeq" id="XP_032353933.1">
    <property type="nucleotide sequence ID" value="XM_032498042.1"/>
</dbReference>
<protein>
    <submittedName>
        <fullName evidence="3">Spermatogenesis-associated protein 22-like</fullName>
    </submittedName>
</protein>
<dbReference type="Proteomes" id="UP000694856">
    <property type="component" value="Chromosome 16"/>
</dbReference>
<dbReference type="KEGG" id="cfr:116656678"/>
<dbReference type="PANTHER" id="PTHR35258">
    <property type="entry name" value="SPERMATOGENESIS-ASSOCIATED PROTEIN 22"/>
    <property type="match status" value="1"/>
</dbReference>
<dbReference type="AlphaFoldDB" id="A0A8B8UHU9"/>
<reference evidence="3" key="1">
    <citation type="submission" date="2025-08" db="UniProtKB">
        <authorList>
            <consortium name="RefSeq"/>
        </authorList>
    </citation>
    <scope>IDENTIFICATION</scope>
    <source>
        <tissue evidence="3">Ear skin</tissue>
    </source>
</reference>
<feature type="region of interest" description="Disordered" evidence="1">
    <location>
        <begin position="155"/>
        <end position="187"/>
    </location>
</feature>
<name>A0A8B8UHU9_CAMFR</name>
<dbReference type="PANTHER" id="PTHR35258:SF1">
    <property type="entry name" value="SPERMATOGENESIS-ASSOCIATED PROTEIN 22"/>
    <property type="match status" value="1"/>
</dbReference>
<evidence type="ECO:0000313" key="2">
    <source>
        <dbReference type="Proteomes" id="UP000694856"/>
    </source>
</evidence>
<dbReference type="InterPro" id="IPR033536">
    <property type="entry name" value="Spata22"/>
</dbReference>
<keyword evidence="2" id="KW-1185">Reference proteome</keyword>
<dbReference type="GO" id="GO:0000711">
    <property type="term" value="P:meiotic DNA repair synthesis"/>
    <property type="evidence" value="ECO:0007669"/>
    <property type="project" value="InterPro"/>
</dbReference>
<dbReference type="GeneID" id="116656678"/>
<evidence type="ECO:0000256" key="1">
    <source>
        <dbReference type="SAM" id="MobiDB-lite"/>
    </source>
</evidence>
<sequence>MICIITQWWSCVFVSWGSEPGSRSDLSFSHNRFSRITSCCKVEVLKKELSTLILKEMKRNLNENSTRSTAGCLPVPLFNQKKRNRQPLTSNPLKNDPGISIASDSYDFPPLPTDWAWEAMNPELPPLTKTMNTGQIYSVSHPLRSQEFVLKSIQSNTERSKSGGSYKDGNTNTSFKTWDRNDFKPQCKRTNKMADNGINSYPVNLGAQQQKQLRVSESTNLSHQRESKVLTQTHSSKISGSTMRSLDKNSALQAFKPNFQQNQSKKKMLDDFPAENTLKETSLYQLKFKEKDNSLRIISAVIESMKYWREHAQKTVLLFEILAVLDSAVTPGPYCSKTFLMRDGKNILPCVFYEIDRELPRLIRGRVHRCVGNYDQKKNIFKCVSVRPASVSEQKTFQAFVKTVDAEMRYYTNVMNEI</sequence>
<dbReference type="GO" id="GO:0007129">
    <property type="term" value="P:homologous chromosome pairing at meiosis"/>
    <property type="evidence" value="ECO:0007669"/>
    <property type="project" value="InterPro"/>
</dbReference>
<dbReference type="GO" id="GO:0007276">
    <property type="term" value="P:gamete generation"/>
    <property type="evidence" value="ECO:0007669"/>
    <property type="project" value="InterPro"/>
</dbReference>
<organism evidence="2 3">
    <name type="scientific">Camelus ferus</name>
    <name type="common">Wild bactrian camel</name>
    <name type="synonym">Camelus bactrianus ferus</name>
    <dbReference type="NCBI Taxonomy" id="419612"/>
    <lineage>
        <taxon>Eukaryota</taxon>
        <taxon>Metazoa</taxon>
        <taxon>Chordata</taxon>
        <taxon>Craniata</taxon>
        <taxon>Vertebrata</taxon>
        <taxon>Euteleostomi</taxon>
        <taxon>Mammalia</taxon>
        <taxon>Eutheria</taxon>
        <taxon>Laurasiatheria</taxon>
        <taxon>Artiodactyla</taxon>
        <taxon>Tylopoda</taxon>
        <taxon>Camelidae</taxon>
        <taxon>Camelus</taxon>
    </lineage>
</organism>
<accession>A0A8B8UHU9</accession>
<proteinExistence type="predicted"/>
<feature type="region of interest" description="Disordered" evidence="1">
    <location>
        <begin position="219"/>
        <end position="242"/>
    </location>
</feature>
<dbReference type="GO" id="GO:0051445">
    <property type="term" value="P:regulation of meiotic cell cycle"/>
    <property type="evidence" value="ECO:0007669"/>
    <property type="project" value="TreeGrafter"/>
</dbReference>
<evidence type="ECO:0000313" key="3">
    <source>
        <dbReference type="RefSeq" id="XP_032353933.1"/>
    </source>
</evidence>
<gene>
    <name evidence="3" type="primary">LOC116656678</name>
</gene>